<dbReference type="Proteomes" id="UP001216558">
    <property type="component" value="Unassembled WGS sequence"/>
</dbReference>
<gene>
    <name evidence="3" type="ORF">OIK40_04690</name>
</gene>
<evidence type="ECO:0000259" key="2">
    <source>
        <dbReference type="Pfam" id="PF07238"/>
    </source>
</evidence>
<name>A0ABT5JMF4_9SPHN</name>
<keyword evidence="4" id="KW-1185">Reference proteome</keyword>
<dbReference type="SUPFAM" id="SSF141371">
    <property type="entry name" value="PilZ domain-like"/>
    <property type="match status" value="1"/>
</dbReference>
<keyword evidence="1" id="KW-0812">Transmembrane</keyword>
<dbReference type="InterPro" id="IPR009875">
    <property type="entry name" value="PilZ_domain"/>
</dbReference>
<comment type="caution">
    <text evidence="3">The sequence shown here is derived from an EMBL/GenBank/DDBJ whole genome shotgun (WGS) entry which is preliminary data.</text>
</comment>
<keyword evidence="1" id="KW-0472">Membrane</keyword>
<evidence type="ECO:0000256" key="1">
    <source>
        <dbReference type="SAM" id="Phobius"/>
    </source>
</evidence>
<proteinExistence type="predicted"/>
<protein>
    <submittedName>
        <fullName evidence="3">PilZ domain-containing protein</fullName>
    </submittedName>
</protein>
<accession>A0ABT5JMF4</accession>
<evidence type="ECO:0000313" key="4">
    <source>
        <dbReference type="Proteomes" id="UP001216558"/>
    </source>
</evidence>
<feature type="domain" description="PilZ" evidence="2">
    <location>
        <begin position="8"/>
        <end position="95"/>
    </location>
</feature>
<feature type="transmembrane region" description="Helical" evidence="1">
    <location>
        <begin position="140"/>
        <end position="162"/>
    </location>
</feature>
<dbReference type="RefSeq" id="WP_273676978.1">
    <property type="nucleotide sequence ID" value="NZ_JAQQXQ010000003.1"/>
</dbReference>
<dbReference type="EMBL" id="JAQQXQ010000003">
    <property type="protein sequence ID" value="MDC8753938.1"/>
    <property type="molecule type" value="Genomic_DNA"/>
</dbReference>
<reference evidence="3 4" key="1">
    <citation type="submission" date="2022-10" db="EMBL/GenBank/DDBJ databases">
        <title>Erythrobacter sp. sf7 Genome sequencing.</title>
        <authorList>
            <person name="Park S."/>
        </authorList>
    </citation>
    <scope>NUCLEOTIDE SEQUENCE [LARGE SCALE GENOMIC DNA]</scope>
    <source>
        <strain evidence="4">sf7</strain>
    </source>
</reference>
<evidence type="ECO:0000313" key="3">
    <source>
        <dbReference type="EMBL" id="MDC8753938.1"/>
    </source>
</evidence>
<dbReference type="Pfam" id="PF07238">
    <property type="entry name" value="PilZ"/>
    <property type="match status" value="1"/>
</dbReference>
<keyword evidence="1" id="KW-1133">Transmembrane helix</keyword>
<sequence>MILEKPAERRREERWRVCFGARRLDARPHAQALTVIDLSASGLLIKVDQILPVGTCMIVELPNSVSKICRTVWNSGNYHGAQFSEPLSTAELESLLSPPPTIWPLTLELDEATDLGSLPQEEPDHDADDNSEPLSQTASAWLIAGATAILWALLGFGAWAAAA</sequence>
<organism evidence="3 4">
    <name type="scientific">Erythrobacter fulvus</name>
    <dbReference type="NCBI Taxonomy" id="2987523"/>
    <lineage>
        <taxon>Bacteria</taxon>
        <taxon>Pseudomonadati</taxon>
        <taxon>Pseudomonadota</taxon>
        <taxon>Alphaproteobacteria</taxon>
        <taxon>Sphingomonadales</taxon>
        <taxon>Erythrobacteraceae</taxon>
        <taxon>Erythrobacter/Porphyrobacter group</taxon>
        <taxon>Erythrobacter</taxon>
    </lineage>
</organism>